<accession>A0A2G8XMF3</accession>
<organism evidence="2 3">
    <name type="scientific">Toxoplasma gondii COUG</name>
    <dbReference type="NCBI Taxonomy" id="1074873"/>
    <lineage>
        <taxon>Eukaryota</taxon>
        <taxon>Sar</taxon>
        <taxon>Alveolata</taxon>
        <taxon>Apicomplexa</taxon>
        <taxon>Conoidasida</taxon>
        <taxon>Coccidia</taxon>
        <taxon>Eucoccidiorida</taxon>
        <taxon>Eimeriorina</taxon>
        <taxon>Sarcocystidae</taxon>
        <taxon>Toxoplasma</taxon>
    </lineage>
</organism>
<name>A0A2G8XMF3_TOXGO</name>
<comment type="caution">
    <text evidence="2">The sequence shown here is derived from an EMBL/GenBank/DDBJ whole genome shotgun (WGS) entry which is preliminary data.</text>
</comment>
<evidence type="ECO:0000313" key="2">
    <source>
        <dbReference type="EMBL" id="PIL96203.1"/>
    </source>
</evidence>
<protein>
    <submittedName>
        <fullName evidence="2">Uncharacterized protein</fullName>
    </submittedName>
</protein>
<proteinExistence type="predicted"/>
<feature type="compositionally biased region" description="Polar residues" evidence="1">
    <location>
        <begin position="97"/>
        <end position="107"/>
    </location>
</feature>
<evidence type="ECO:0000313" key="3">
    <source>
        <dbReference type="Proteomes" id="UP000236343"/>
    </source>
</evidence>
<sequence>MRTLPENGVRKRRRRPSGFCEGHRAKWLGEAFQPPEVAPRLRNSRSVKEANWRERPRRRGERKLRMQSSRTILRSGRILSREKRGKQSPGERRSSETLKQSVAARTTKNARKCGESGRDGGGGRQRRRFGSSFEISMKTRRRKKTFTASLFLWFAFTPRHTIGSAIDAACGQMHAEYEVGQLTKQRKAQQADRKKEILERGT</sequence>
<feature type="region of interest" description="Disordered" evidence="1">
    <location>
        <begin position="30"/>
        <end position="136"/>
    </location>
</feature>
<dbReference type="VEuPathDB" id="ToxoDB:TGCOUG_395840"/>
<reference evidence="2 3" key="1">
    <citation type="journal article" date="2016" name="Nat. Commun.">
        <title>Local admixture of amplified and diversified secreted pathogenesis determinants shapes mosaic Toxoplasma gondii genomes.</title>
        <authorList>
            <person name="Lorenzi H."/>
            <person name="Khan A."/>
            <person name="Behnke M.S."/>
            <person name="Namasivayam S."/>
            <person name="Swapna L.S."/>
            <person name="Hadjithomas M."/>
            <person name="Karamycheva S."/>
            <person name="Pinney D."/>
            <person name="Brunk B.P."/>
            <person name="Ajioka J.W."/>
            <person name="Ajzenberg D."/>
            <person name="Boothroyd J.C."/>
            <person name="Boyle J.P."/>
            <person name="Darde M.L."/>
            <person name="Diaz-Miranda M.A."/>
            <person name="Dubey J.P."/>
            <person name="Fritz H.M."/>
            <person name="Gennari S.M."/>
            <person name="Gregory B.D."/>
            <person name="Kim K."/>
            <person name="Saeij J.P."/>
            <person name="Su C."/>
            <person name="White M.W."/>
            <person name="Zhu X.Q."/>
            <person name="Howe D.K."/>
            <person name="Rosenthal B.M."/>
            <person name="Grigg M.E."/>
            <person name="Parkinson J."/>
            <person name="Liu L."/>
            <person name="Kissinger J.C."/>
            <person name="Roos D.S."/>
            <person name="Sibley L.D."/>
        </authorList>
    </citation>
    <scope>NUCLEOTIDE SEQUENCE [LARGE SCALE GENOMIC DNA]</scope>
    <source>
        <strain evidence="2 3">COUG</strain>
    </source>
</reference>
<gene>
    <name evidence="2" type="ORF">TGCOUG_395840</name>
</gene>
<evidence type="ECO:0000256" key="1">
    <source>
        <dbReference type="SAM" id="MobiDB-lite"/>
    </source>
</evidence>
<dbReference type="Proteomes" id="UP000236343">
    <property type="component" value="Unassembled WGS sequence"/>
</dbReference>
<dbReference type="AlphaFoldDB" id="A0A2G8XMF3"/>
<dbReference type="EMBL" id="AGQR02003737">
    <property type="protein sequence ID" value="PIL96203.1"/>
    <property type="molecule type" value="Genomic_DNA"/>
</dbReference>